<protein>
    <submittedName>
        <fullName evidence="2">13E12 repeat family protein</fullName>
    </submittedName>
</protein>
<sequence length="179" mass="18907">MFDVRLPGLADLATADDSMVVAAIAGWECVEAAASARRLAAIAELVRRRADGPTDCAQWSCDNWGSMAAEVAAALHVSHGVASGQMCLGVALRDRLPKVAALFAEEMLSARLVAAIVWRTDLITDEAALALADAAVLDRRLTQMAHGVCDDDPRTIAQRRADALGALAGGADRLAMWLR</sequence>
<accession>A0ABY4QSN2</accession>
<evidence type="ECO:0000313" key="2">
    <source>
        <dbReference type="EMBL" id="UQX12610.1"/>
    </source>
</evidence>
<proteinExistence type="predicted"/>
<evidence type="ECO:0000313" key="3">
    <source>
        <dbReference type="Proteomes" id="UP001056610"/>
    </source>
</evidence>
<organism evidence="2 3">
    <name type="scientific">Candidatus Mycobacterium methanotrophicum</name>
    <dbReference type="NCBI Taxonomy" id="2943498"/>
    <lineage>
        <taxon>Bacteria</taxon>
        <taxon>Bacillati</taxon>
        <taxon>Actinomycetota</taxon>
        <taxon>Actinomycetes</taxon>
        <taxon>Mycobacteriales</taxon>
        <taxon>Mycobacteriaceae</taxon>
        <taxon>Mycobacterium</taxon>
    </lineage>
</organism>
<name>A0ABY4QSN2_9MYCO</name>
<feature type="domain" description="DUF222" evidence="1">
    <location>
        <begin position="31"/>
        <end position="135"/>
    </location>
</feature>
<dbReference type="Proteomes" id="UP001056610">
    <property type="component" value="Chromosome"/>
</dbReference>
<gene>
    <name evidence="2" type="ORF">M5I08_10555</name>
</gene>
<dbReference type="InterPro" id="IPR003870">
    <property type="entry name" value="DUF222"/>
</dbReference>
<keyword evidence="3" id="KW-1185">Reference proteome</keyword>
<reference evidence="2" key="1">
    <citation type="submission" date="2022-05" db="EMBL/GenBank/DDBJ databases">
        <title>A methanotrophic Mycobacterium dominates a cave microbial ecosystem.</title>
        <authorList>
            <person name="Van Spanning R.J.M."/>
            <person name="Guan Q."/>
            <person name="Melkonian C."/>
            <person name="Gallant J."/>
            <person name="Polerecky L."/>
            <person name="Flot J.-F."/>
            <person name="Brandt B.W."/>
            <person name="Braster M."/>
            <person name="Iturbe Espinoza P."/>
            <person name="Aerts J."/>
            <person name="Meima-Franke M."/>
            <person name="Piersma S.R."/>
            <person name="Bunduc C."/>
            <person name="Ummels R."/>
            <person name="Pain A."/>
            <person name="Fleming E.J."/>
            <person name="van der Wel N."/>
            <person name="Gherman V.D."/>
            <person name="Sarbu S.M."/>
            <person name="Bodelier P.L.E."/>
            <person name="Bitter W."/>
        </authorList>
    </citation>
    <scope>NUCLEOTIDE SEQUENCE</scope>
    <source>
        <strain evidence="2">Sulfur Cave</strain>
    </source>
</reference>
<dbReference type="EMBL" id="CP097320">
    <property type="protein sequence ID" value="UQX12610.1"/>
    <property type="molecule type" value="Genomic_DNA"/>
</dbReference>
<dbReference type="RefSeq" id="WP_219069486.1">
    <property type="nucleotide sequence ID" value="NZ_CAJUXY010000057.1"/>
</dbReference>
<dbReference type="Pfam" id="PF02720">
    <property type="entry name" value="DUF222"/>
    <property type="match status" value="1"/>
</dbReference>
<evidence type="ECO:0000259" key="1">
    <source>
        <dbReference type="Pfam" id="PF02720"/>
    </source>
</evidence>